<dbReference type="PANTHER" id="PTHR23502:SF132">
    <property type="entry name" value="POLYAMINE TRANSPORTER 2-RELATED"/>
    <property type="match status" value="1"/>
</dbReference>
<dbReference type="InterPro" id="IPR004812">
    <property type="entry name" value="Efflux_drug-R_Bcr/CmlA"/>
</dbReference>
<evidence type="ECO:0000256" key="3">
    <source>
        <dbReference type="ARBA" id="ARBA00022448"/>
    </source>
</evidence>
<evidence type="ECO:0000259" key="9">
    <source>
        <dbReference type="PROSITE" id="PS50850"/>
    </source>
</evidence>
<dbReference type="PROSITE" id="PS50850">
    <property type="entry name" value="MFS"/>
    <property type="match status" value="1"/>
</dbReference>
<keyword evidence="7 8" id="KW-0472">Membrane</keyword>
<feature type="transmembrane region" description="Helical" evidence="8">
    <location>
        <begin position="104"/>
        <end position="121"/>
    </location>
</feature>
<evidence type="ECO:0000313" key="11">
    <source>
        <dbReference type="Proteomes" id="UP000034410"/>
    </source>
</evidence>
<protein>
    <recommendedName>
        <fullName evidence="8">Bcr/CflA family efflux transporter</fullName>
    </recommendedName>
</protein>
<evidence type="ECO:0000256" key="7">
    <source>
        <dbReference type="ARBA" id="ARBA00023136"/>
    </source>
</evidence>
<dbReference type="EMBL" id="CP011412">
    <property type="protein sequence ID" value="AKH20393.1"/>
    <property type="molecule type" value="Genomic_DNA"/>
</dbReference>
<evidence type="ECO:0000256" key="6">
    <source>
        <dbReference type="ARBA" id="ARBA00022989"/>
    </source>
</evidence>
<dbReference type="InterPro" id="IPR001958">
    <property type="entry name" value="Tet-R_TetA/multi-R_MdtG-like"/>
</dbReference>
<evidence type="ECO:0000256" key="5">
    <source>
        <dbReference type="ARBA" id="ARBA00022692"/>
    </source>
</evidence>
<sequence length="411" mass="43830">MISPKSLLTAAIIASLVAIGPLSTDMYLPAFPMLMQSFDADINQVQNTLSIFLIGFALAQLIYGPLSDRFGRKPVLMGGLLLFALSSLAIVFTDSISTLSALRLLQAIGGSAGPVLGRAMVRDIYGPTESARLLSYISTAMAVAPAAAPIIGGYLLVWFGWHSIFLFLAVYGAIGLLLLGIRIPETAPPGSHHVMSVSSLLKNYGILLKHPTWRWYTLTCSFVFAGLFSFLSGSSFIIIEFLGYKEEQFGLFFALVVIGFMLGTQIAGRLVRRIGINRLLGYGSLIAATGGISMLILALAEVHHVAAVVVPHMVYMVGVGIVMPQSMAGALAPFPHMAGAASALLGFIQMSFAAGVGVLVGHYHDGSPLTMSFSIALMGTLTLISFRRLQRINRQNEDDDQDGEEEPASAA</sequence>
<dbReference type="CDD" id="cd17320">
    <property type="entry name" value="MFS_MdfA_MDR_like"/>
    <property type="match status" value="1"/>
</dbReference>
<dbReference type="RefSeq" id="WP_046859328.1">
    <property type="nucleotide sequence ID" value="NZ_CP011412.1"/>
</dbReference>
<feature type="transmembrane region" description="Helical" evidence="8">
    <location>
        <begin position="163"/>
        <end position="181"/>
    </location>
</feature>
<name>A0A0F7K097_9GAMM</name>
<comment type="similarity">
    <text evidence="2 8">Belongs to the major facilitator superfamily. Bcr/CmlA family.</text>
</comment>
<dbReference type="FunFam" id="1.20.1720.10:FF:000005">
    <property type="entry name" value="Bcr/CflA family efflux transporter"/>
    <property type="match status" value="1"/>
</dbReference>
<feature type="transmembrane region" description="Helical" evidence="8">
    <location>
        <begin position="133"/>
        <end position="157"/>
    </location>
</feature>
<evidence type="ECO:0000313" key="10">
    <source>
        <dbReference type="EMBL" id="AKH20393.1"/>
    </source>
</evidence>
<proteinExistence type="inferred from homology"/>
<feature type="transmembrane region" description="Helical" evidence="8">
    <location>
        <begin position="312"/>
        <end position="332"/>
    </location>
</feature>
<feature type="transmembrane region" description="Helical" evidence="8">
    <location>
        <begin position="48"/>
        <end position="66"/>
    </location>
</feature>
<feature type="transmembrane region" description="Helical" evidence="8">
    <location>
        <begin position="75"/>
        <end position="92"/>
    </location>
</feature>
<keyword evidence="3 8" id="KW-0813">Transport</keyword>
<evidence type="ECO:0000256" key="1">
    <source>
        <dbReference type="ARBA" id="ARBA00004651"/>
    </source>
</evidence>
<evidence type="ECO:0000256" key="4">
    <source>
        <dbReference type="ARBA" id="ARBA00022475"/>
    </source>
</evidence>
<keyword evidence="6 8" id="KW-1133">Transmembrane helix</keyword>
<evidence type="ECO:0000256" key="2">
    <source>
        <dbReference type="ARBA" id="ARBA00006236"/>
    </source>
</evidence>
<dbReference type="InterPro" id="IPR020846">
    <property type="entry name" value="MFS_dom"/>
</dbReference>
<organism evidence="10 11">
    <name type="scientific">Sedimenticola thiotaurini</name>
    <dbReference type="NCBI Taxonomy" id="1543721"/>
    <lineage>
        <taxon>Bacteria</taxon>
        <taxon>Pseudomonadati</taxon>
        <taxon>Pseudomonadota</taxon>
        <taxon>Gammaproteobacteria</taxon>
        <taxon>Chromatiales</taxon>
        <taxon>Sedimenticolaceae</taxon>
        <taxon>Sedimenticola</taxon>
    </lineage>
</organism>
<feature type="transmembrane region" description="Helical" evidence="8">
    <location>
        <begin position="369"/>
        <end position="386"/>
    </location>
</feature>
<comment type="caution">
    <text evidence="8">Lacks conserved residue(s) required for the propagation of feature annotation.</text>
</comment>
<keyword evidence="11" id="KW-1185">Reference proteome</keyword>
<dbReference type="NCBIfam" id="TIGR00710">
    <property type="entry name" value="efflux_Bcr_CflA"/>
    <property type="match status" value="1"/>
</dbReference>
<keyword evidence="8" id="KW-0997">Cell inner membrane</keyword>
<dbReference type="GO" id="GO:0005886">
    <property type="term" value="C:plasma membrane"/>
    <property type="evidence" value="ECO:0007669"/>
    <property type="project" value="UniProtKB-SubCell"/>
</dbReference>
<feature type="transmembrane region" description="Helical" evidence="8">
    <location>
        <begin position="344"/>
        <end position="363"/>
    </location>
</feature>
<dbReference type="GO" id="GO:1990961">
    <property type="term" value="P:xenobiotic detoxification by transmembrane export across the plasma membrane"/>
    <property type="evidence" value="ECO:0007669"/>
    <property type="project" value="InterPro"/>
</dbReference>
<dbReference type="Proteomes" id="UP000034410">
    <property type="component" value="Chromosome"/>
</dbReference>
<dbReference type="InterPro" id="IPR011701">
    <property type="entry name" value="MFS"/>
</dbReference>
<dbReference type="InterPro" id="IPR036259">
    <property type="entry name" value="MFS_trans_sf"/>
</dbReference>
<dbReference type="OrthoDB" id="9814303at2"/>
<gene>
    <name evidence="10" type="ORF">AAY24_08560</name>
</gene>
<evidence type="ECO:0000256" key="8">
    <source>
        <dbReference type="RuleBase" id="RU365088"/>
    </source>
</evidence>
<feature type="transmembrane region" description="Helical" evidence="8">
    <location>
        <begin position="215"/>
        <end position="243"/>
    </location>
</feature>
<dbReference type="AlphaFoldDB" id="A0A0F7K097"/>
<dbReference type="PATRIC" id="fig|1543721.4.peg.1773"/>
<feature type="transmembrane region" description="Helical" evidence="8">
    <location>
        <begin position="279"/>
        <end position="300"/>
    </location>
</feature>
<accession>A0A0F7K097</accession>
<dbReference type="PANTHER" id="PTHR23502">
    <property type="entry name" value="MAJOR FACILITATOR SUPERFAMILY"/>
    <property type="match status" value="1"/>
</dbReference>
<dbReference type="GO" id="GO:0042910">
    <property type="term" value="F:xenobiotic transmembrane transporter activity"/>
    <property type="evidence" value="ECO:0007669"/>
    <property type="project" value="InterPro"/>
</dbReference>
<feature type="domain" description="Major facilitator superfamily (MFS) profile" evidence="9">
    <location>
        <begin position="9"/>
        <end position="391"/>
    </location>
</feature>
<comment type="subcellular location">
    <subcellularLocation>
        <location evidence="8">Cell inner membrane</location>
        <topology evidence="8">Multi-pass membrane protein</topology>
    </subcellularLocation>
    <subcellularLocation>
        <location evidence="1">Cell membrane</location>
        <topology evidence="1">Multi-pass membrane protein</topology>
    </subcellularLocation>
</comment>
<dbReference type="NCBIfam" id="NF008314">
    <property type="entry name" value="PRK11102.1"/>
    <property type="match status" value="1"/>
</dbReference>
<dbReference type="KEGG" id="seds:AAY24_08560"/>
<dbReference type="PRINTS" id="PR01035">
    <property type="entry name" value="TCRTETA"/>
</dbReference>
<reference evidence="10 11" key="1">
    <citation type="journal article" date="2015" name="Genome Announc.">
        <title>Complete Genome Sequence of Sedimenticola thiotaurini Strain SIP-G1, a Polyphosphate- and Polyhydroxyalkanoate-Accumulating Sulfur-Oxidizing Gammaproteobacterium Isolated from Salt Marsh Sediments.</title>
        <authorList>
            <person name="Flood B.E."/>
            <person name="Jones D.S."/>
            <person name="Bailey J.V."/>
        </authorList>
    </citation>
    <scope>NUCLEOTIDE SEQUENCE [LARGE SCALE GENOMIC DNA]</scope>
    <source>
        <strain evidence="10 11">SIP-G1</strain>
    </source>
</reference>
<keyword evidence="4" id="KW-1003">Cell membrane</keyword>
<feature type="transmembrane region" description="Helical" evidence="8">
    <location>
        <begin position="249"/>
        <end position="267"/>
    </location>
</feature>
<dbReference type="SUPFAM" id="SSF103473">
    <property type="entry name" value="MFS general substrate transporter"/>
    <property type="match status" value="1"/>
</dbReference>
<dbReference type="Gene3D" id="1.20.1720.10">
    <property type="entry name" value="Multidrug resistance protein D"/>
    <property type="match status" value="1"/>
</dbReference>
<keyword evidence="5 8" id="KW-0812">Transmembrane</keyword>
<dbReference type="Pfam" id="PF07690">
    <property type="entry name" value="MFS_1"/>
    <property type="match status" value="1"/>
</dbReference>